<keyword evidence="23" id="KW-0472">Membrane</keyword>
<comment type="function">
    <text evidence="8">Catalyzes the NAD-dependent dehydrogenation (oxidation) of a broad array of hydroxylated polyunsaturated fatty acids (mainly eicosanoids and docosanoids, including prostaglandins, lipoxins and resolvins), yielding their corresponding keto (oxo) metabolites. Decreases the levels of the pro-proliferative prostaglandins such as prostaglandin E2 (whose activity is increased in cancer because of an increase in the expression of cyclooxygenase 2) and generates oxo-fatty acid products that can profoundly influence cell function by abrogating pro-inflammatory cytokine expression. Converts resolvins E1, D1 and D2 to their oxo products, which represents a mode of resolvin inactivation. Resolvin E1 plays important roles during the resolution phase of acute inflammation, while resolvins D1 and D2 have a unique role in obesity-induced adipose inflammation.</text>
</comment>
<evidence type="ECO:0000256" key="20">
    <source>
        <dbReference type="ARBA" id="ARBA00049151"/>
    </source>
</evidence>
<name>A0A8J9UVU3_9NEOP</name>
<evidence type="ECO:0000256" key="11">
    <source>
        <dbReference type="ARBA" id="ARBA00048008"/>
    </source>
</evidence>
<proteinExistence type="inferred from homology"/>
<dbReference type="PANTHER" id="PTHR44229:SF4">
    <property type="entry name" value="15-HYDROXYPROSTAGLANDIN DEHYDROGENASE [NAD(+)]"/>
    <property type="match status" value="1"/>
</dbReference>
<dbReference type="PRINTS" id="PR00081">
    <property type="entry name" value="GDHRDH"/>
</dbReference>
<evidence type="ECO:0000256" key="18">
    <source>
        <dbReference type="ARBA" id="ARBA00048739"/>
    </source>
</evidence>
<dbReference type="PANTHER" id="PTHR44229">
    <property type="entry name" value="15-HYDROXYPROSTAGLANDIN DEHYDROGENASE [NAD(+)]"/>
    <property type="match status" value="1"/>
</dbReference>
<comment type="catalytic activity">
    <reaction evidence="15">
        <text>resolvin D2 + NAD(+) = 7-oxoresolvin D2 + NADH + H(+)</text>
        <dbReference type="Rhea" id="RHEA:53584"/>
        <dbReference type="ChEBI" id="CHEBI:15378"/>
        <dbReference type="ChEBI" id="CHEBI:57540"/>
        <dbReference type="ChEBI" id="CHEBI:57945"/>
        <dbReference type="ChEBI" id="CHEBI:133367"/>
        <dbReference type="ChEBI" id="CHEBI:137497"/>
    </reaction>
    <physiologicalReaction direction="left-to-right" evidence="15">
        <dbReference type="Rhea" id="RHEA:53585"/>
    </physiologicalReaction>
</comment>
<evidence type="ECO:0000256" key="1">
    <source>
        <dbReference type="ARBA" id="ARBA00006484"/>
    </source>
</evidence>
<evidence type="ECO:0000256" key="12">
    <source>
        <dbReference type="ARBA" id="ARBA00048140"/>
    </source>
</evidence>
<evidence type="ECO:0000256" key="6">
    <source>
        <dbReference type="ARBA" id="ARBA00041812"/>
    </source>
</evidence>
<dbReference type="InterPro" id="IPR002347">
    <property type="entry name" value="SDR_fam"/>
</dbReference>
<evidence type="ECO:0000313" key="25">
    <source>
        <dbReference type="Proteomes" id="UP000838878"/>
    </source>
</evidence>
<evidence type="ECO:0000256" key="3">
    <source>
        <dbReference type="ARBA" id="ARBA00038968"/>
    </source>
</evidence>
<dbReference type="EC" id="1.1.1.232" evidence="4"/>
<keyword evidence="2" id="KW-0560">Oxidoreductase</keyword>
<dbReference type="GO" id="GO:0047034">
    <property type="term" value="F:15-hydroxyicosatetraenoate dehydrogenase activity"/>
    <property type="evidence" value="ECO:0007669"/>
    <property type="project" value="UniProtKB-EC"/>
</dbReference>
<dbReference type="InterPro" id="IPR036291">
    <property type="entry name" value="NAD(P)-bd_dom_sf"/>
</dbReference>
<dbReference type="SUPFAM" id="SSF51735">
    <property type="entry name" value="NAD(P)-binding Rossmann-fold domains"/>
    <property type="match status" value="1"/>
</dbReference>
<feature type="non-terminal residue" evidence="24">
    <location>
        <position position="270"/>
    </location>
</feature>
<keyword evidence="25" id="KW-1185">Reference proteome</keyword>
<evidence type="ECO:0000256" key="16">
    <source>
        <dbReference type="ARBA" id="ARBA00048535"/>
    </source>
</evidence>
<evidence type="ECO:0000256" key="10">
    <source>
        <dbReference type="ARBA" id="ARBA00047672"/>
    </source>
</evidence>
<sequence>MADVKWSVKGKVILVTGGAAGIGAGLVRGLLTQNASHVAFLDILEREGESLEGELLNNFGALKAKFIKCDVSNDEQLTRAYQQVIDKYKRLDAVINNAAVIGVADGIHQKTVDVNLTATINSTLKALELMSVDNGGGGGIVINVSSVEALQHKSPPVYSATKLAVLQFSTQIAASNEEKYANTGVRIITVCLGPTDTALLHRHNYIKEKNVAMEISNRQRVTSAVAGIIGVINSGSNGSTWIIAGDKPPADATGDVREAFQIISKATNFV</sequence>
<organism evidence="24 25">
    <name type="scientific">Brenthis ino</name>
    <name type="common">lesser marbled fritillary</name>
    <dbReference type="NCBI Taxonomy" id="405034"/>
    <lineage>
        <taxon>Eukaryota</taxon>
        <taxon>Metazoa</taxon>
        <taxon>Ecdysozoa</taxon>
        <taxon>Arthropoda</taxon>
        <taxon>Hexapoda</taxon>
        <taxon>Insecta</taxon>
        <taxon>Pterygota</taxon>
        <taxon>Neoptera</taxon>
        <taxon>Endopterygota</taxon>
        <taxon>Lepidoptera</taxon>
        <taxon>Glossata</taxon>
        <taxon>Ditrysia</taxon>
        <taxon>Papilionoidea</taxon>
        <taxon>Nymphalidae</taxon>
        <taxon>Heliconiinae</taxon>
        <taxon>Argynnini</taxon>
        <taxon>Brenthis</taxon>
    </lineage>
</organism>
<feature type="transmembrane region" description="Helical" evidence="23">
    <location>
        <begin position="12"/>
        <end position="31"/>
    </location>
</feature>
<comment type="catalytic activity">
    <reaction evidence="19">
        <text>resolvin D2 + NAD(+) = 16-oxoresolvin D2 + NADH + H(+)</text>
        <dbReference type="Rhea" id="RHEA:53588"/>
        <dbReference type="ChEBI" id="CHEBI:15378"/>
        <dbReference type="ChEBI" id="CHEBI:57540"/>
        <dbReference type="ChEBI" id="CHEBI:57945"/>
        <dbReference type="ChEBI" id="CHEBI:133367"/>
        <dbReference type="ChEBI" id="CHEBI:137498"/>
    </reaction>
    <physiologicalReaction direction="left-to-right" evidence="19">
        <dbReference type="Rhea" id="RHEA:53589"/>
    </physiologicalReaction>
</comment>
<evidence type="ECO:0000256" key="8">
    <source>
        <dbReference type="ARBA" id="ARBA00045705"/>
    </source>
</evidence>
<comment type="catalytic activity">
    <reaction evidence="17">
        <text>prostaglandin A1 + NAD(+) = 15-oxo-prostaglandin A1 + NADH + H(+)</text>
        <dbReference type="Rhea" id="RHEA:41263"/>
        <dbReference type="ChEBI" id="CHEBI:15378"/>
        <dbReference type="ChEBI" id="CHEBI:57398"/>
        <dbReference type="ChEBI" id="CHEBI:57540"/>
        <dbReference type="ChEBI" id="CHEBI:57945"/>
        <dbReference type="ChEBI" id="CHEBI:85072"/>
    </reaction>
    <physiologicalReaction direction="left-to-right" evidence="17">
        <dbReference type="Rhea" id="RHEA:41264"/>
    </physiologicalReaction>
</comment>
<accession>A0A8J9UVU3</accession>
<keyword evidence="23" id="KW-1133">Transmembrane helix</keyword>
<evidence type="ECO:0000256" key="4">
    <source>
        <dbReference type="ARBA" id="ARBA00039060"/>
    </source>
</evidence>
<evidence type="ECO:0000256" key="15">
    <source>
        <dbReference type="ARBA" id="ARBA00048393"/>
    </source>
</evidence>
<evidence type="ECO:0000256" key="19">
    <source>
        <dbReference type="ARBA" id="ARBA00048921"/>
    </source>
</evidence>
<evidence type="ECO:0000256" key="17">
    <source>
        <dbReference type="ARBA" id="ARBA00048611"/>
    </source>
</evidence>
<evidence type="ECO:0000256" key="2">
    <source>
        <dbReference type="ARBA" id="ARBA00023002"/>
    </source>
</evidence>
<dbReference type="Proteomes" id="UP000838878">
    <property type="component" value="Chromosome 2"/>
</dbReference>
<reference evidence="24" key="1">
    <citation type="submission" date="2021-12" db="EMBL/GenBank/DDBJ databases">
        <authorList>
            <person name="Martin H S."/>
        </authorList>
    </citation>
    <scope>NUCLEOTIDE SEQUENCE</scope>
</reference>
<comment type="catalytic activity">
    <reaction evidence="12">
        <text>15-oxo-(5S,6R)-dihydroxy-(7E,9E,11Z)-eicosatrienoate + NADH + H(+) = (5S,6R,15S)-trihydroxy-(7E,9E,11Z)-eicosatrienoate + NAD(+)</text>
        <dbReference type="Rhea" id="RHEA:41596"/>
        <dbReference type="ChEBI" id="CHEBI:15378"/>
        <dbReference type="ChEBI" id="CHEBI:57540"/>
        <dbReference type="ChEBI" id="CHEBI:57945"/>
        <dbReference type="ChEBI" id="CHEBI:78325"/>
        <dbReference type="ChEBI" id="CHEBI:78329"/>
    </reaction>
    <physiologicalReaction direction="left-to-right" evidence="12">
        <dbReference type="Rhea" id="RHEA:41597"/>
    </physiologicalReaction>
</comment>
<protein>
    <recommendedName>
        <fullName evidence="5">15-hydroxyprostaglandin dehydrogenase [NAD(+)]</fullName>
        <ecNumber evidence="3">1.1.1.141</ecNumber>
        <ecNumber evidence="4">1.1.1.232</ecNumber>
    </recommendedName>
    <alternativeName>
        <fullName evidence="7">Eicosanoid/docosanoid dehydrogenase [NAD(+)]</fullName>
    </alternativeName>
    <alternativeName>
        <fullName evidence="6">Prostaglandin dehydrogenase 1</fullName>
    </alternativeName>
</protein>
<dbReference type="EMBL" id="OV170222">
    <property type="protein sequence ID" value="CAH0720617.1"/>
    <property type="molecule type" value="Genomic_DNA"/>
</dbReference>
<evidence type="ECO:0000256" key="13">
    <source>
        <dbReference type="ARBA" id="ARBA00048144"/>
    </source>
</evidence>
<gene>
    <name evidence="24" type="ORF">BINO364_LOCUS6828</name>
</gene>
<comment type="catalytic activity">
    <reaction evidence="13">
        <text>(11R)-hydroxy-(5Z,8Z,12E,14Z)-eicosatetraenoate + NAD(+) = 11-oxo-(5Z,8Z,12E,14Z)-eicosatetraenoate + NADH + H(+)</text>
        <dbReference type="Rhea" id="RHEA:48640"/>
        <dbReference type="ChEBI" id="CHEBI:15378"/>
        <dbReference type="ChEBI" id="CHEBI:57540"/>
        <dbReference type="ChEBI" id="CHEBI:57945"/>
        <dbReference type="ChEBI" id="CHEBI:78836"/>
        <dbReference type="ChEBI" id="CHEBI:90697"/>
    </reaction>
    <physiologicalReaction direction="left-to-right" evidence="13">
        <dbReference type="Rhea" id="RHEA:48641"/>
    </physiologicalReaction>
</comment>
<dbReference type="PRINTS" id="PR00080">
    <property type="entry name" value="SDRFAMILY"/>
</dbReference>
<evidence type="ECO:0000256" key="21">
    <source>
        <dbReference type="ARBA" id="ARBA00049188"/>
    </source>
</evidence>
<comment type="catalytic activity">
    <reaction evidence="11">
        <text>14-hydroxy-(4Z,7Z,10Z,12E,16Z,19Z)-docosahexaenoate + NAD(+) = 14-oxo-(4Z,7Z,10Z,12E,16Z,19Z)-docosahexaenoate + NADH + H(+)</text>
        <dbReference type="Rhea" id="RHEA:48952"/>
        <dbReference type="ChEBI" id="CHEBI:15378"/>
        <dbReference type="ChEBI" id="CHEBI:57540"/>
        <dbReference type="ChEBI" id="CHEBI:57945"/>
        <dbReference type="ChEBI" id="CHEBI:90866"/>
        <dbReference type="ChEBI" id="CHEBI:90867"/>
    </reaction>
    <physiologicalReaction direction="left-to-right" evidence="11">
        <dbReference type="Rhea" id="RHEA:48953"/>
    </physiologicalReaction>
</comment>
<evidence type="ECO:0000256" key="23">
    <source>
        <dbReference type="SAM" id="Phobius"/>
    </source>
</evidence>
<evidence type="ECO:0000256" key="9">
    <source>
        <dbReference type="ARBA" id="ARBA00047325"/>
    </source>
</evidence>
<dbReference type="Pfam" id="PF00106">
    <property type="entry name" value="adh_short"/>
    <property type="match status" value="1"/>
</dbReference>
<comment type="catalytic activity">
    <reaction evidence="14">
        <text>resolvin D1 + NAD(+) = 17-oxoresolvin D1 + NADH + H(+)</text>
        <dbReference type="Rhea" id="RHEA:50128"/>
        <dbReference type="ChEBI" id="CHEBI:15378"/>
        <dbReference type="ChEBI" id="CHEBI:57540"/>
        <dbReference type="ChEBI" id="CHEBI:57945"/>
        <dbReference type="ChEBI" id="CHEBI:132079"/>
        <dbReference type="ChEBI" id="CHEBI:132081"/>
    </reaction>
    <physiologicalReaction direction="left-to-right" evidence="14">
        <dbReference type="Rhea" id="RHEA:50129"/>
    </physiologicalReaction>
</comment>
<evidence type="ECO:0000256" key="5">
    <source>
        <dbReference type="ARBA" id="ARBA00040276"/>
    </source>
</evidence>
<comment type="catalytic activity">
    <reaction evidence="16">
        <text>lipoxin A4 + NAD(+) = 15-oxo-(5S,6R)-dihydroxy-(7E,9E,11Z,13E)-eicosatetraenoate + NADH + H(+)</text>
        <dbReference type="Rhea" id="RHEA:41572"/>
        <dbReference type="ChEBI" id="CHEBI:15378"/>
        <dbReference type="ChEBI" id="CHEBI:57540"/>
        <dbReference type="ChEBI" id="CHEBI:57945"/>
        <dbReference type="ChEBI" id="CHEBI:67026"/>
        <dbReference type="ChEBI" id="CHEBI:78311"/>
    </reaction>
    <physiologicalReaction direction="left-to-right" evidence="16">
        <dbReference type="Rhea" id="RHEA:41573"/>
    </physiologicalReaction>
</comment>
<keyword evidence="23" id="KW-0812">Transmembrane</keyword>
<evidence type="ECO:0000256" key="22">
    <source>
        <dbReference type="RuleBase" id="RU000363"/>
    </source>
</evidence>
<comment type="catalytic activity">
    <reaction evidence="10">
        <text>resolvin D1 + NAD(+) = 8-oxoresolvin D1 + NADH + H(+)</text>
        <dbReference type="Rhea" id="RHEA:50124"/>
        <dbReference type="ChEBI" id="CHEBI:15378"/>
        <dbReference type="ChEBI" id="CHEBI:57540"/>
        <dbReference type="ChEBI" id="CHEBI:57945"/>
        <dbReference type="ChEBI" id="CHEBI:132079"/>
        <dbReference type="ChEBI" id="CHEBI:132080"/>
    </reaction>
    <physiologicalReaction direction="left-to-right" evidence="10">
        <dbReference type="Rhea" id="RHEA:50125"/>
    </physiologicalReaction>
</comment>
<dbReference type="OrthoDB" id="417891at2759"/>
<comment type="catalytic activity">
    <reaction evidence="20">
        <text>(15S)-hydroxy-(5Z,8Z,11Z,13E)-eicosatetraenoate + NAD(+) = 15-oxo-(5Z,8Z,11Z,13E)-eicosatetraenoate + NADH + H(+)</text>
        <dbReference type="Rhea" id="RHEA:23260"/>
        <dbReference type="ChEBI" id="CHEBI:15378"/>
        <dbReference type="ChEBI" id="CHEBI:57409"/>
        <dbReference type="ChEBI" id="CHEBI:57410"/>
        <dbReference type="ChEBI" id="CHEBI:57540"/>
        <dbReference type="ChEBI" id="CHEBI:57945"/>
        <dbReference type="EC" id="1.1.1.232"/>
    </reaction>
    <physiologicalReaction direction="left-to-right" evidence="20">
        <dbReference type="Rhea" id="RHEA:23261"/>
    </physiologicalReaction>
</comment>
<dbReference type="EC" id="1.1.1.141" evidence="3"/>
<dbReference type="GO" id="GO:0005737">
    <property type="term" value="C:cytoplasm"/>
    <property type="evidence" value="ECO:0007669"/>
    <property type="project" value="TreeGrafter"/>
</dbReference>
<comment type="catalytic activity">
    <reaction evidence="21">
        <text>resolvin E1 + NAD(+) = 18-oxo-resolvin E1 + NADH + H(+)</text>
        <dbReference type="Rhea" id="RHEA:49244"/>
        <dbReference type="ChEBI" id="CHEBI:15378"/>
        <dbReference type="ChEBI" id="CHEBI:57540"/>
        <dbReference type="ChEBI" id="CHEBI:57945"/>
        <dbReference type="ChEBI" id="CHEBI:91000"/>
        <dbReference type="ChEBI" id="CHEBI:91001"/>
    </reaction>
    <physiologicalReaction direction="left-to-right" evidence="21">
        <dbReference type="Rhea" id="RHEA:49245"/>
    </physiologicalReaction>
</comment>
<dbReference type="Gene3D" id="3.40.50.720">
    <property type="entry name" value="NAD(P)-binding Rossmann-like Domain"/>
    <property type="match status" value="1"/>
</dbReference>
<evidence type="ECO:0000256" key="7">
    <source>
        <dbReference type="ARBA" id="ARBA00042026"/>
    </source>
</evidence>
<dbReference type="GO" id="GO:0016404">
    <property type="term" value="F:15-hydroxyprostaglandin dehydrogenase (NAD+) activity"/>
    <property type="evidence" value="ECO:0007669"/>
    <property type="project" value="UniProtKB-EC"/>
</dbReference>
<comment type="catalytic activity">
    <reaction evidence="9">
        <text>prostaglandin E1 + NAD(+) = 15-oxoprostaglandin E1 + NADH + H(+)</text>
        <dbReference type="Rhea" id="RHEA:16477"/>
        <dbReference type="ChEBI" id="CHEBI:15378"/>
        <dbReference type="ChEBI" id="CHEBI:57397"/>
        <dbReference type="ChEBI" id="CHEBI:57401"/>
        <dbReference type="ChEBI" id="CHEBI:57540"/>
        <dbReference type="ChEBI" id="CHEBI:57945"/>
    </reaction>
    <physiologicalReaction direction="left-to-right" evidence="9">
        <dbReference type="Rhea" id="RHEA:16478"/>
    </physiologicalReaction>
</comment>
<comment type="catalytic activity">
    <reaction evidence="18">
        <text>prostaglandin E2 + NAD(+) = 15-oxoprostaglandin E2 + NADH + H(+)</text>
        <dbReference type="Rhea" id="RHEA:11876"/>
        <dbReference type="ChEBI" id="CHEBI:15378"/>
        <dbReference type="ChEBI" id="CHEBI:57400"/>
        <dbReference type="ChEBI" id="CHEBI:57540"/>
        <dbReference type="ChEBI" id="CHEBI:57945"/>
        <dbReference type="ChEBI" id="CHEBI:606564"/>
        <dbReference type="EC" id="1.1.1.141"/>
    </reaction>
    <physiologicalReaction direction="left-to-right" evidence="18">
        <dbReference type="Rhea" id="RHEA:11877"/>
    </physiologicalReaction>
</comment>
<dbReference type="AlphaFoldDB" id="A0A8J9UVU3"/>
<comment type="similarity">
    <text evidence="1 22">Belongs to the short-chain dehydrogenases/reductases (SDR) family.</text>
</comment>
<evidence type="ECO:0000256" key="14">
    <source>
        <dbReference type="ARBA" id="ARBA00048170"/>
    </source>
</evidence>
<evidence type="ECO:0000313" key="24">
    <source>
        <dbReference type="EMBL" id="CAH0720617.1"/>
    </source>
</evidence>